<name>A0A6G6W8U5_9ACTN</name>
<dbReference type="RefSeq" id="WP_165228145.1">
    <property type="nucleotide sequence ID" value="NZ_CP049257.1"/>
</dbReference>
<protein>
    <recommendedName>
        <fullName evidence="12">Branched-chain amino acid ABC transporter permease</fullName>
    </recommendedName>
</protein>
<accession>A0A6G6W8U5</accession>
<feature type="transmembrane region" description="Helical" evidence="9">
    <location>
        <begin position="220"/>
        <end position="239"/>
    </location>
</feature>
<keyword evidence="3" id="KW-0813">Transport</keyword>
<keyword evidence="5 9" id="KW-0812">Transmembrane</keyword>
<evidence type="ECO:0000313" key="11">
    <source>
        <dbReference type="Proteomes" id="UP000502996"/>
    </source>
</evidence>
<evidence type="ECO:0000256" key="4">
    <source>
        <dbReference type="ARBA" id="ARBA00022475"/>
    </source>
</evidence>
<feature type="transmembrane region" description="Helical" evidence="9">
    <location>
        <begin position="30"/>
        <end position="49"/>
    </location>
</feature>
<dbReference type="Proteomes" id="UP000502996">
    <property type="component" value="Chromosome"/>
</dbReference>
<keyword evidence="4" id="KW-1003">Cell membrane</keyword>
<reference evidence="10 11" key="1">
    <citation type="submission" date="2020-02" db="EMBL/GenBank/DDBJ databases">
        <title>Full genome sequence of Nocardioides sp. R-3366.</title>
        <authorList>
            <person name="Im W.-T."/>
        </authorList>
    </citation>
    <scope>NUCLEOTIDE SEQUENCE [LARGE SCALE GENOMIC DNA]</scope>
    <source>
        <strain evidence="10 11">R-3366</strain>
    </source>
</reference>
<evidence type="ECO:0000256" key="6">
    <source>
        <dbReference type="ARBA" id="ARBA00022989"/>
    </source>
</evidence>
<gene>
    <name evidence="10" type="ORF">G5V58_01530</name>
</gene>
<evidence type="ECO:0000256" key="5">
    <source>
        <dbReference type="ARBA" id="ARBA00022692"/>
    </source>
</evidence>
<feature type="region of interest" description="Disordered" evidence="8">
    <location>
        <begin position="1"/>
        <end position="23"/>
    </location>
</feature>
<keyword evidence="6 9" id="KW-1133">Transmembrane helix</keyword>
<dbReference type="PANTHER" id="PTHR34979">
    <property type="entry name" value="INNER MEMBRANE PROTEIN YGAZ"/>
    <property type="match status" value="1"/>
</dbReference>
<dbReference type="EMBL" id="CP049257">
    <property type="protein sequence ID" value="QIG41629.1"/>
    <property type="molecule type" value="Genomic_DNA"/>
</dbReference>
<sequence>MDTTAASRPAPGRRAAPRDPARRDALRDTVAVSPGLLAFGVFLGLGAARTGQGPEAVIGALLAFGGSAQLTTLTGLHLGAGLLTALVSGIAVNARLLLYGAVLAPRFQAQPRWFRWTAPALVQDQTFLSATGRPAYDGAAFRRYWWWLGLSTLAVWTGSVLVCVLVAPLVPDLPHLVLMGTALFVAMLVPRLVDRRSVTAAVVAGATALAAHQVAPSFAILAGTLAGLAVAVAAAPRAARS</sequence>
<dbReference type="AlphaFoldDB" id="A0A6G6W8U5"/>
<evidence type="ECO:0008006" key="12">
    <source>
        <dbReference type="Google" id="ProtNLM"/>
    </source>
</evidence>
<evidence type="ECO:0000313" key="10">
    <source>
        <dbReference type="EMBL" id="QIG41629.1"/>
    </source>
</evidence>
<comment type="subcellular location">
    <subcellularLocation>
        <location evidence="1">Cell membrane</location>
        <topology evidence="1">Multi-pass membrane protein</topology>
    </subcellularLocation>
</comment>
<dbReference type="GO" id="GO:0005886">
    <property type="term" value="C:plasma membrane"/>
    <property type="evidence" value="ECO:0007669"/>
    <property type="project" value="UniProtKB-SubCell"/>
</dbReference>
<evidence type="ECO:0000256" key="3">
    <source>
        <dbReference type="ARBA" id="ARBA00022448"/>
    </source>
</evidence>
<keyword evidence="11" id="KW-1185">Reference proteome</keyword>
<feature type="transmembrane region" description="Helical" evidence="9">
    <location>
        <begin position="173"/>
        <end position="190"/>
    </location>
</feature>
<evidence type="ECO:0000256" key="1">
    <source>
        <dbReference type="ARBA" id="ARBA00004651"/>
    </source>
</evidence>
<dbReference type="InterPro" id="IPR011606">
    <property type="entry name" value="Brnchd-chn_aa_trnsp_permease"/>
</dbReference>
<evidence type="ECO:0000256" key="2">
    <source>
        <dbReference type="ARBA" id="ARBA00010735"/>
    </source>
</evidence>
<dbReference type="KEGG" id="nano:G5V58_01530"/>
<keyword evidence="7 9" id="KW-0472">Membrane</keyword>
<evidence type="ECO:0000256" key="9">
    <source>
        <dbReference type="SAM" id="Phobius"/>
    </source>
</evidence>
<evidence type="ECO:0000256" key="8">
    <source>
        <dbReference type="SAM" id="MobiDB-lite"/>
    </source>
</evidence>
<dbReference type="GO" id="GO:1903785">
    <property type="term" value="P:L-valine transmembrane transport"/>
    <property type="evidence" value="ECO:0007669"/>
    <property type="project" value="TreeGrafter"/>
</dbReference>
<dbReference type="Pfam" id="PF03591">
    <property type="entry name" value="AzlC"/>
    <property type="match status" value="1"/>
</dbReference>
<proteinExistence type="inferred from homology"/>
<organism evidence="10 11">
    <name type="scientific">Nocardioides anomalus</name>
    <dbReference type="NCBI Taxonomy" id="2712223"/>
    <lineage>
        <taxon>Bacteria</taxon>
        <taxon>Bacillati</taxon>
        <taxon>Actinomycetota</taxon>
        <taxon>Actinomycetes</taxon>
        <taxon>Propionibacteriales</taxon>
        <taxon>Nocardioidaceae</taxon>
        <taxon>Nocardioides</taxon>
    </lineage>
</organism>
<comment type="similarity">
    <text evidence="2">Belongs to the AzlC family.</text>
</comment>
<feature type="transmembrane region" description="Helical" evidence="9">
    <location>
        <begin position="144"/>
        <end position="167"/>
    </location>
</feature>
<evidence type="ECO:0000256" key="7">
    <source>
        <dbReference type="ARBA" id="ARBA00023136"/>
    </source>
</evidence>
<dbReference type="PANTHER" id="PTHR34979:SF1">
    <property type="entry name" value="INNER MEMBRANE PROTEIN YGAZ"/>
    <property type="match status" value="1"/>
</dbReference>
<feature type="compositionally biased region" description="Low complexity" evidence="8">
    <location>
        <begin position="1"/>
        <end position="14"/>
    </location>
</feature>